<evidence type="ECO:0000313" key="3">
    <source>
        <dbReference type="Proteomes" id="UP000249056"/>
    </source>
</evidence>
<name>A0A395IJR0_9HELO</name>
<accession>A0A395IJR0</accession>
<reference evidence="2 3" key="1">
    <citation type="submission" date="2018-06" db="EMBL/GenBank/DDBJ databases">
        <title>Genome Sequence of the Brown Rot Fungal Pathogen Monilinia fructigena.</title>
        <authorList>
            <person name="Landi L."/>
            <person name="De Miccolis Angelini R.M."/>
            <person name="Pollastro S."/>
            <person name="Abate D."/>
            <person name="Faretra F."/>
            <person name="Romanazzi G."/>
        </authorList>
    </citation>
    <scope>NUCLEOTIDE SEQUENCE [LARGE SCALE GENOMIC DNA]</scope>
    <source>
        <strain evidence="2 3">Mfrg269</strain>
    </source>
</reference>
<dbReference type="PANTHER" id="PTHR24148:SF78">
    <property type="entry name" value="HETEROKARYON INCOMPATIBILITY DOMAIN-CONTAINING PROTEIN"/>
    <property type="match status" value="1"/>
</dbReference>
<comment type="caution">
    <text evidence="2">The sequence shown here is derived from an EMBL/GenBank/DDBJ whole genome shotgun (WGS) entry which is preliminary data.</text>
</comment>
<dbReference type="InterPro" id="IPR010730">
    <property type="entry name" value="HET"/>
</dbReference>
<gene>
    <name evidence="2" type="ORF">DID88_000265</name>
</gene>
<dbReference type="OrthoDB" id="194358at2759"/>
<dbReference type="PANTHER" id="PTHR24148">
    <property type="entry name" value="ANKYRIN REPEAT DOMAIN-CONTAINING PROTEIN 39 HOMOLOG-RELATED"/>
    <property type="match status" value="1"/>
</dbReference>
<evidence type="ECO:0000313" key="2">
    <source>
        <dbReference type="EMBL" id="RAL60490.1"/>
    </source>
</evidence>
<dbReference type="Pfam" id="PF06985">
    <property type="entry name" value="HET"/>
    <property type="match status" value="1"/>
</dbReference>
<dbReference type="Proteomes" id="UP000249056">
    <property type="component" value="Unassembled WGS sequence"/>
</dbReference>
<organism evidence="2 3">
    <name type="scientific">Monilinia fructigena</name>
    <dbReference type="NCBI Taxonomy" id="38457"/>
    <lineage>
        <taxon>Eukaryota</taxon>
        <taxon>Fungi</taxon>
        <taxon>Dikarya</taxon>
        <taxon>Ascomycota</taxon>
        <taxon>Pezizomycotina</taxon>
        <taxon>Leotiomycetes</taxon>
        <taxon>Helotiales</taxon>
        <taxon>Sclerotiniaceae</taxon>
        <taxon>Monilinia</taxon>
    </lineage>
</organism>
<dbReference type="InterPro" id="IPR052895">
    <property type="entry name" value="HetReg/Transcr_Mod"/>
</dbReference>
<proteinExistence type="predicted"/>
<keyword evidence="3" id="KW-1185">Reference proteome</keyword>
<feature type="domain" description="Heterokaryon incompatibility" evidence="1">
    <location>
        <begin position="61"/>
        <end position="167"/>
    </location>
</feature>
<dbReference type="AlphaFoldDB" id="A0A395IJR0"/>
<sequence length="183" mass="20801">MQSVITTKDMPPFSYNLVPISLDSIRLLSLMPNRDETAPLQCQLHEYSLQGPGNCKETHLYEALSYVWGSFDDPPQCIFINGHYLPVTANLHSALLHVRNHTFQRTLWVDAVCINQEDKKEKSLQIQFMTKVYSQADRVIVYLGDAADFSDQALELIRILAAEDESIDIPISEEDEESENNGQ</sequence>
<protein>
    <recommendedName>
        <fullName evidence="1">Heterokaryon incompatibility domain-containing protein</fullName>
    </recommendedName>
</protein>
<dbReference type="EMBL" id="QKRW01000040">
    <property type="protein sequence ID" value="RAL60490.1"/>
    <property type="molecule type" value="Genomic_DNA"/>
</dbReference>
<evidence type="ECO:0000259" key="1">
    <source>
        <dbReference type="Pfam" id="PF06985"/>
    </source>
</evidence>